<feature type="binding site" evidence="1">
    <location>
        <begin position="101"/>
        <end position="104"/>
    </location>
    <ligand>
        <name>substrate</name>
    </ligand>
</feature>
<keyword evidence="3" id="KW-1185">Reference proteome</keyword>
<reference evidence="2 3" key="1">
    <citation type="submission" date="2020-06" db="EMBL/GenBank/DDBJ databases">
        <title>The yeast mating-type switching endonuclease HO is a domesticated member of an unorthodox homing genetic element family.</title>
        <authorList>
            <person name="Coughlan A.Y."/>
            <person name="Lombardi L."/>
            <person name="Braun-Galleani S."/>
            <person name="Martos A.R."/>
            <person name="Galeote V."/>
            <person name="Bigey F."/>
            <person name="Dequin S."/>
            <person name="Byrne K.P."/>
            <person name="Wolfe K.H."/>
        </authorList>
    </citation>
    <scope>NUCLEOTIDE SEQUENCE [LARGE SCALE GENOMIC DNA]</scope>
    <source>
        <strain evidence="2 3">CBS2947</strain>
    </source>
</reference>
<dbReference type="Gene3D" id="3.50.30.40">
    <property type="entry name" value="Ribonuclease E inhibitor RraA/RraA-like"/>
    <property type="match status" value="1"/>
</dbReference>
<organism evidence="2 3">
    <name type="scientific">Torulaspora globosa</name>
    <dbReference type="NCBI Taxonomy" id="48254"/>
    <lineage>
        <taxon>Eukaryota</taxon>
        <taxon>Fungi</taxon>
        <taxon>Dikarya</taxon>
        <taxon>Ascomycota</taxon>
        <taxon>Saccharomycotina</taxon>
        <taxon>Saccharomycetes</taxon>
        <taxon>Saccharomycetales</taxon>
        <taxon>Saccharomycetaceae</taxon>
        <taxon>Torulaspora</taxon>
    </lineage>
</organism>
<dbReference type="GO" id="GO:0008948">
    <property type="term" value="F:oxaloacetate decarboxylase activity"/>
    <property type="evidence" value="ECO:0007669"/>
    <property type="project" value="TreeGrafter"/>
</dbReference>
<sequence>MQGFSEELVKFSTCDIADGLVNLYSIADGGYFANLTQYSGKSSTPVVGRAYTVLFASADDPRPAVNYIDEIPRGSFVVIALSKDLQTMYAPYVKVTQACYGGLMSTRAKYQGAVGSVIFGRVRDVDEHRALEYPVFSYGLGACAPKMALKPVAINVPLEVSCIDGTDRIIQPADYIVGDEHGIVRIPGDIDVEKLLEYMKASVEADELVAQDIKAGVPAKQAQQERRKVLKRFF</sequence>
<proteinExistence type="predicted"/>
<dbReference type="InterPro" id="IPR005493">
    <property type="entry name" value="RraA/RraA-like"/>
</dbReference>
<accession>A0A7H9HYI6</accession>
<dbReference type="Proteomes" id="UP000510647">
    <property type="component" value="Chromosome 6"/>
</dbReference>
<dbReference type="GO" id="GO:0047443">
    <property type="term" value="F:4-hydroxy-4-methyl-2-oxoglutarate aldolase activity"/>
    <property type="evidence" value="ECO:0007669"/>
    <property type="project" value="TreeGrafter"/>
</dbReference>
<dbReference type="CDD" id="cd16841">
    <property type="entry name" value="RraA_family"/>
    <property type="match status" value="1"/>
</dbReference>
<evidence type="ECO:0008006" key="4">
    <source>
        <dbReference type="Google" id="ProtNLM"/>
    </source>
</evidence>
<keyword evidence="1" id="KW-0460">Magnesium</keyword>
<evidence type="ECO:0000313" key="3">
    <source>
        <dbReference type="Proteomes" id="UP000510647"/>
    </source>
</evidence>
<evidence type="ECO:0000313" key="2">
    <source>
        <dbReference type="EMBL" id="QLQ81625.1"/>
    </source>
</evidence>
<dbReference type="AlphaFoldDB" id="A0A7H9HYI6"/>
<protein>
    <recommendedName>
        <fullName evidence="4">RraA-like protein</fullName>
    </recommendedName>
</protein>
<comment type="cofactor">
    <cofactor evidence="1">
        <name>Mg(2+)</name>
        <dbReference type="ChEBI" id="CHEBI:18420"/>
    </cofactor>
</comment>
<dbReference type="PANTHER" id="PTHR33254">
    <property type="entry name" value="4-HYDROXY-4-METHYL-2-OXOGLUTARATE ALDOLASE 3-RELATED"/>
    <property type="match status" value="1"/>
</dbReference>
<keyword evidence="1" id="KW-0479">Metal-binding</keyword>
<dbReference type="SUPFAM" id="SSF89562">
    <property type="entry name" value="RraA-like"/>
    <property type="match status" value="1"/>
</dbReference>
<evidence type="ECO:0000256" key="1">
    <source>
        <dbReference type="PIRSR" id="PIRSR605493-1"/>
    </source>
</evidence>
<gene>
    <name evidence="2" type="ORF">HG537_0F03860</name>
</gene>
<name>A0A7H9HYI6_9SACH</name>
<dbReference type="OrthoDB" id="1476984at2759"/>
<feature type="binding site" evidence="1">
    <location>
        <position position="124"/>
    </location>
    <ligand>
        <name>Mg(2+)</name>
        <dbReference type="ChEBI" id="CHEBI:18420"/>
    </ligand>
</feature>
<dbReference type="EMBL" id="CP059272">
    <property type="protein sequence ID" value="QLQ81625.1"/>
    <property type="molecule type" value="Genomic_DNA"/>
</dbReference>
<dbReference type="InterPro" id="IPR036704">
    <property type="entry name" value="RraA/RraA-like_sf"/>
</dbReference>
<dbReference type="PANTHER" id="PTHR33254:SF28">
    <property type="entry name" value="4-HYDROXY-4-METHYL-2-OXOGLUTARATE ALDOLASE"/>
    <property type="match status" value="1"/>
</dbReference>
<dbReference type="Pfam" id="PF03737">
    <property type="entry name" value="RraA-like"/>
    <property type="match status" value="1"/>
</dbReference>
<feature type="binding site" evidence="1">
    <location>
        <position position="123"/>
    </location>
    <ligand>
        <name>substrate</name>
    </ligand>
</feature>
<dbReference type="GO" id="GO:0046872">
    <property type="term" value="F:metal ion binding"/>
    <property type="evidence" value="ECO:0007669"/>
    <property type="project" value="UniProtKB-KW"/>
</dbReference>